<dbReference type="RefSeq" id="WP_179940178.1">
    <property type="nucleotide sequence ID" value="NZ_JACBYF010000002.1"/>
</dbReference>
<keyword evidence="6" id="KW-0255">Endonuclease</keyword>
<evidence type="ECO:0000256" key="4">
    <source>
        <dbReference type="ARBA" id="ARBA00040194"/>
    </source>
</evidence>
<evidence type="ECO:0000256" key="2">
    <source>
        <dbReference type="ARBA" id="ARBA00022801"/>
    </source>
</evidence>
<protein>
    <recommendedName>
        <fullName evidence="4">Putative HNH nuclease YajD</fullName>
    </recommendedName>
</protein>
<dbReference type="EMBL" id="JACBYF010000002">
    <property type="protein sequence ID" value="NYS46892.1"/>
    <property type="molecule type" value="Genomic_DNA"/>
</dbReference>
<dbReference type="Gene3D" id="1.10.30.50">
    <property type="match status" value="1"/>
</dbReference>
<dbReference type="InterPro" id="IPR003615">
    <property type="entry name" value="HNH_nuc"/>
</dbReference>
<dbReference type="PANTHER" id="PTHR41286:SF1">
    <property type="entry name" value="HNH NUCLEASE YAJD-RELATED"/>
    <property type="match status" value="1"/>
</dbReference>
<keyword evidence="7" id="KW-1185">Reference proteome</keyword>
<dbReference type="InterPro" id="IPR002711">
    <property type="entry name" value="HNH"/>
</dbReference>
<proteinExistence type="inferred from homology"/>
<comment type="caution">
    <text evidence="6">The sequence shown here is derived from an EMBL/GenBank/DDBJ whole genome shotgun (WGS) entry which is preliminary data.</text>
</comment>
<dbReference type="Proteomes" id="UP000531840">
    <property type="component" value="Unassembled WGS sequence"/>
</dbReference>
<comment type="similarity">
    <text evidence="3">Belongs to the HNH nuclease family.</text>
</comment>
<evidence type="ECO:0000256" key="1">
    <source>
        <dbReference type="ARBA" id="ARBA00022722"/>
    </source>
</evidence>
<gene>
    <name evidence="6" type="ORF">HZY85_01610</name>
</gene>
<dbReference type="GO" id="GO:0004519">
    <property type="term" value="F:endonuclease activity"/>
    <property type="evidence" value="ECO:0007669"/>
    <property type="project" value="UniProtKB-KW"/>
</dbReference>
<evidence type="ECO:0000313" key="6">
    <source>
        <dbReference type="EMBL" id="NYS46892.1"/>
    </source>
</evidence>
<dbReference type="SMART" id="SM00507">
    <property type="entry name" value="HNHc"/>
    <property type="match status" value="1"/>
</dbReference>
<reference evidence="6 7" key="1">
    <citation type="submission" date="2020-07" db="EMBL/GenBank/DDBJ databases">
        <title>MOT database genomes.</title>
        <authorList>
            <person name="Joseph S."/>
            <person name="Aduse-Opoku J."/>
            <person name="Hashim A."/>
            <person name="Wade W."/>
            <person name="Curtis M."/>
        </authorList>
    </citation>
    <scope>NUCLEOTIDE SEQUENCE [LARGE SCALE GENOMIC DNA]</scope>
    <source>
        <strain evidence="6 7">CIP 106318</strain>
    </source>
</reference>
<dbReference type="Pfam" id="PF01844">
    <property type="entry name" value="HNH"/>
    <property type="match status" value="1"/>
</dbReference>
<dbReference type="PANTHER" id="PTHR41286">
    <property type="entry name" value="HNH NUCLEASE YAJD-RELATED"/>
    <property type="match status" value="1"/>
</dbReference>
<evidence type="ECO:0000256" key="3">
    <source>
        <dbReference type="ARBA" id="ARBA00038412"/>
    </source>
</evidence>
<evidence type="ECO:0000259" key="5">
    <source>
        <dbReference type="SMART" id="SM00507"/>
    </source>
</evidence>
<accession>A0ABX2SXD4</accession>
<keyword evidence="1" id="KW-0540">Nuclease</keyword>
<name>A0ABX2SXD4_9BACL</name>
<keyword evidence="2" id="KW-0378">Hydrolase</keyword>
<dbReference type="CDD" id="cd00085">
    <property type="entry name" value="HNHc"/>
    <property type="match status" value="1"/>
</dbReference>
<feature type="domain" description="HNH nuclease" evidence="5">
    <location>
        <begin position="53"/>
        <end position="106"/>
    </location>
</feature>
<organism evidence="6 7">
    <name type="scientific">Gemelliphila palaticanis</name>
    <dbReference type="NCBI Taxonomy" id="81950"/>
    <lineage>
        <taxon>Bacteria</taxon>
        <taxon>Bacillati</taxon>
        <taxon>Bacillota</taxon>
        <taxon>Bacilli</taxon>
        <taxon>Bacillales</taxon>
        <taxon>Gemellaceae</taxon>
        <taxon>Gemelliphila</taxon>
    </lineage>
</organism>
<evidence type="ECO:0000313" key="7">
    <source>
        <dbReference type="Proteomes" id="UP000531840"/>
    </source>
</evidence>
<sequence>MPRKPKRPCSYPMCPKLTEKRYCEEHNKLENKRYEKYERDPIVRKRYGSTWRKVRQLYVRNNPYCEICFKNKIMIPVEEVHHIKPLSEGGTHDKNNLISLCKSCHARIHAQNGSRWNKKR</sequence>